<evidence type="ECO:0000313" key="2">
    <source>
        <dbReference type="Proteomes" id="UP001152747"/>
    </source>
</evidence>
<sequence length="107" mass="11963">MEMCLLILIEICANYADQGSPKKPGVLRQNDENCMPHLSLCPSFYGAGNADIKRRKSIQHVELGILDSNSISHCEAVVLDGNLLINECFNGKKRIKARKLMFYLTGH</sequence>
<evidence type="ECO:0000313" key="1">
    <source>
        <dbReference type="EMBL" id="CAI5446892.1"/>
    </source>
</evidence>
<dbReference type="Proteomes" id="UP001152747">
    <property type="component" value="Unassembled WGS sequence"/>
</dbReference>
<comment type="caution">
    <text evidence="1">The sequence shown here is derived from an EMBL/GenBank/DDBJ whole genome shotgun (WGS) entry which is preliminary data.</text>
</comment>
<dbReference type="AlphaFoldDB" id="A0A9P1IPB0"/>
<dbReference type="EMBL" id="CANHGI010000004">
    <property type="protein sequence ID" value="CAI5446892.1"/>
    <property type="molecule type" value="Genomic_DNA"/>
</dbReference>
<proteinExistence type="predicted"/>
<keyword evidence="2" id="KW-1185">Reference proteome</keyword>
<organism evidence="1 2">
    <name type="scientific">Caenorhabditis angaria</name>
    <dbReference type="NCBI Taxonomy" id="860376"/>
    <lineage>
        <taxon>Eukaryota</taxon>
        <taxon>Metazoa</taxon>
        <taxon>Ecdysozoa</taxon>
        <taxon>Nematoda</taxon>
        <taxon>Chromadorea</taxon>
        <taxon>Rhabditida</taxon>
        <taxon>Rhabditina</taxon>
        <taxon>Rhabditomorpha</taxon>
        <taxon>Rhabditoidea</taxon>
        <taxon>Rhabditidae</taxon>
        <taxon>Peloderinae</taxon>
        <taxon>Caenorhabditis</taxon>
    </lineage>
</organism>
<protein>
    <submittedName>
        <fullName evidence="1">Uncharacterized protein</fullName>
    </submittedName>
</protein>
<name>A0A9P1IPB0_9PELO</name>
<gene>
    <name evidence="1" type="ORF">CAMP_LOCUS9529</name>
</gene>
<reference evidence="1" key="1">
    <citation type="submission" date="2022-11" db="EMBL/GenBank/DDBJ databases">
        <authorList>
            <person name="Kikuchi T."/>
        </authorList>
    </citation>
    <scope>NUCLEOTIDE SEQUENCE</scope>
    <source>
        <strain evidence="1">PS1010</strain>
    </source>
</reference>
<accession>A0A9P1IPB0</accession>